<dbReference type="CDD" id="cd00038">
    <property type="entry name" value="CAP_ED"/>
    <property type="match status" value="1"/>
</dbReference>
<evidence type="ECO:0000256" key="9">
    <source>
        <dbReference type="ARBA" id="ARBA00023201"/>
    </source>
</evidence>
<feature type="transmembrane region" description="Helical" evidence="10">
    <location>
        <begin position="390"/>
        <end position="415"/>
    </location>
</feature>
<feature type="transmembrane region" description="Helical" evidence="10">
    <location>
        <begin position="319"/>
        <end position="345"/>
    </location>
</feature>
<dbReference type="SUPFAM" id="SSF51206">
    <property type="entry name" value="cAMP-binding domain-like"/>
    <property type="match status" value="1"/>
</dbReference>
<keyword evidence="8 10" id="KW-0472">Membrane</keyword>
<keyword evidence="5 10" id="KW-1133">Transmembrane helix</keyword>
<keyword evidence="13" id="KW-1185">Reference proteome</keyword>
<feature type="transmembrane region" description="Helical" evidence="10">
    <location>
        <begin position="255"/>
        <end position="271"/>
    </location>
</feature>
<feature type="transmembrane region" description="Helical" evidence="10">
    <location>
        <begin position="71"/>
        <end position="91"/>
    </location>
</feature>
<feature type="transmembrane region" description="Helical" evidence="10">
    <location>
        <begin position="357"/>
        <end position="378"/>
    </location>
</feature>
<dbReference type="InterPro" id="IPR006153">
    <property type="entry name" value="Cation/H_exchanger_TM"/>
</dbReference>
<evidence type="ECO:0000259" key="11">
    <source>
        <dbReference type="PROSITE" id="PS50042"/>
    </source>
</evidence>
<keyword evidence="7" id="KW-0406">Ion transport</keyword>
<reference evidence="12 13" key="1">
    <citation type="submission" date="2021-04" db="EMBL/GenBank/DDBJ databases">
        <title>Whole genome sequence of Jiella sp. KSK16Y-1.</title>
        <authorList>
            <person name="Tuo L."/>
        </authorList>
    </citation>
    <scope>NUCLEOTIDE SEQUENCE [LARGE SCALE GENOMIC DNA]</scope>
    <source>
        <strain evidence="12 13">KSK16Y-1</strain>
    </source>
</reference>
<comment type="subcellular location">
    <subcellularLocation>
        <location evidence="1">Cell membrane</location>
        <topology evidence="1">Multi-pass membrane protein</topology>
    </subcellularLocation>
</comment>
<evidence type="ECO:0000256" key="4">
    <source>
        <dbReference type="ARBA" id="ARBA00022692"/>
    </source>
</evidence>
<feature type="transmembrane region" description="Helical" evidence="10">
    <location>
        <begin position="202"/>
        <end position="223"/>
    </location>
</feature>
<dbReference type="EMBL" id="JAGJCF010000003">
    <property type="protein sequence ID" value="MBP0614983.1"/>
    <property type="molecule type" value="Genomic_DNA"/>
</dbReference>
<dbReference type="Pfam" id="PF00027">
    <property type="entry name" value="cNMP_binding"/>
    <property type="match status" value="1"/>
</dbReference>
<keyword evidence="9" id="KW-0739">Sodium transport</keyword>
<dbReference type="PANTHER" id="PTHR10110:SF86">
    <property type="entry name" value="SODIUM_HYDROGEN EXCHANGER 7"/>
    <property type="match status" value="1"/>
</dbReference>
<dbReference type="SMART" id="SM00100">
    <property type="entry name" value="cNMP"/>
    <property type="match status" value="1"/>
</dbReference>
<evidence type="ECO:0000256" key="3">
    <source>
        <dbReference type="ARBA" id="ARBA00022475"/>
    </source>
</evidence>
<dbReference type="Gene3D" id="2.60.120.10">
    <property type="entry name" value="Jelly Rolls"/>
    <property type="match status" value="1"/>
</dbReference>
<proteinExistence type="predicted"/>
<feature type="transmembrane region" description="Helical" evidence="10">
    <location>
        <begin position="31"/>
        <end position="51"/>
    </location>
</feature>
<evidence type="ECO:0000256" key="10">
    <source>
        <dbReference type="SAM" id="Phobius"/>
    </source>
</evidence>
<feature type="transmembrane region" description="Helical" evidence="10">
    <location>
        <begin position="129"/>
        <end position="152"/>
    </location>
</feature>
<feature type="transmembrane region" description="Helical" evidence="10">
    <location>
        <begin position="232"/>
        <end position="249"/>
    </location>
</feature>
<feature type="transmembrane region" description="Helical" evidence="10">
    <location>
        <begin position="291"/>
        <end position="307"/>
    </location>
</feature>
<sequence length="841" mass="90586">MSITTVVALVAVVVALGSLARPVARWLRLPVSIVLAAGGTALGGLCIYSLANPGSLLPAEFSAQVLDLPVGSQLFLYVFLPTLIFQGALGVDMHRLREDFLPIVILALVAVVVTTFGAGLALWPLAGMPLLACLLVAALIATTDPVAVIAIFREVGAPERLTRLVEGESLFNDAAAISLFLIFSTALTAPGSLSALGVASSLVLLPLGGAVLGWAVAQAFLVLSRSLADDKIAFVSLSLAVPYLSYWIGEEVFEVSGVIAVVSAGVTLATYAPGRIAGDTWQHLCDSWEQLASWSAILIFVMTSLLVPRLVSGATTYDLFLLAVVFLATIGARAMVIFGCFPLLARFGFYDGVSRSYAIVMIWGGLRGSMTLALALAVTENPAIPRPVAAFVATVATGYTLMTLFFQGTTLRLLIQRLRLDVLSRVDQAIRDLALAATGEKVAALSRSMARRFASSDAPGDFADSTESDGLAGFGDPVVSTAGLSQEERLRLALITLSDRQREIVLRHFNEGKIAPAIARELAAEARRRLDLIRASGLAGYGAANEAEAGFDRLDRLAFLLQRRLSYSSLLSRRLADRFERLAEVSLVIDRLIPFAEAELRPVLGLQPTQEAVAALKERQSIVEREIAAIRLQYPAYVAKLENLIVARSVNAFKAVEIERLRQSGVINAEVERNVLGGLGRRRADHAERPALDLGLDTLRLIERCDLFADLSAADKAELARHLRPYFVVPGMLVIRTGDIGDAAYFIASGAVEVERPDDVRVRLGSGEVFGEMAVIFDIRRQANVRAIAYSSLLRLSAQDFARFLQRHPNVRTEIERVAKSRMEQNQAGTILSSRAEEAVT</sequence>
<dbReference type="Gene3D" id="6.10.140.1330">
    <property type="match status" value="1"/>
</dbReference>
<evidence type="ECO:0000256" key="8">
    <source>
        <dbReference type="ARBA" id="ARBA00023136"/>
    </source>
</evidence>
<dbReference type="InterPro" id="IPR018488">
    <property type="entry name" value="cNMP-bd_CS"/>
</dbReference>
<dbReference type="PANTHER" id="PTHR10110">
    <property type="entry name" value="SODIUM/HYDROGEN EXCHANGER"/>
    <property type="match status" value="1"/>
</dbReference>
<keyword evidence="3" id="KW-1003">Cell membrane</keyword>
<dbReference type="InterPro" id="IPR014710">
    <property type="entry name" value="RmlC-like_jellyroll"/>
</dbReference>
<feature type="domain" description="Cyclic nucleotide-binding" evidence="11">
    <location>
        <begin position="707"/>
        <end position="812"/>
    </location>
</feature>
<keyword evidence="2" id="KW-0813">Transport</keyword>
<keyword evidence="6" id="KW-0915">Sodium</keyword>
<evidence type="ECO:0000256" key="2">
    <source>
        <dbReference type="ARBA" id="ARBA00022448"/>
    </source>
</evidence>
<evidence type="ECO:0000256" key="6">
    <source>
        <dbReference type="ARBA" id="ARBA00023053"/>
    </source>
</evidence>
<organism evidence="12 13">
    <name type="scientific">Jiella mangrovi</name>
    <dbReference type="NCBI Taxonomy" id="2821407"/>
    <lineage>
        <taxon>Bacteria</taxon>
        <taxon>Pseudomonadati</taxon>
        <taxon>Pseudomonadota</taxon>
        <taxon>Alphaproteobacteria</taxon>
        <taxon>Hyphomicrobiales</taxon>
        <taxon>Aurantimonadaceae</taxon>
        <taxon>Jiella</taxon>
    </lineage>
</organism>
<dbReference type="PROSITE" id="PS00889">
    <property type="entry name" value="CNMP_BINDING_2"/>
    <property type="match status" value="1"/>
</dbReference>
<accession>A0ABS4BE17</accession>
<evidence type="ECO:0000313" key="13">
    <source>
        <dbReference type="Proteomes" id="UP000678276"/>
    </source>
</evidence>
<keyword evidence="4 10" id="KW-0812">Transmembrane</keyword>
<dbReference type="InterPro" id="IPR018422">
    <property type="entry name" value="Cation/H_exchanger_CPA1"/>
</dbReference>
<dbReference type="Proteomes" id="UP000678276">
    <property type="component" value="Unassembled WGS sequence"/>
</dbReference>
<dbReference type="InterPro" id="IPR018490">
    <property type="entry name" value="cNMP-bd_dom_sf"/>
</dbReference>
<feature type="transmembrane region" description="Helical" evidence="10">
    <location>
        <begin position="103"/>
        <end position="123"/>
    </location>
</feature>
<dbReference type="PROSITE" id="PS50042">
    <property type="entry name" value="CNMP_BINDING_3"/>
    <property type="match status" value="1"/>
</dbReference>
<evidence type="ECO:0000256" key="1">
    <source>
        <dbReference type="ARBA" id="ARBA00004651"/>
    </source>
</evidence>
<comment type="caution">
    <text evidence="12">The sequence shown here is derived from an EMBL/GenBank/DDBJ whole genome shotgun (WGS) entry which is preliminary data.</text>
</comment>
<protein>
    <submittedName>
        <fullName evidence="12">Cation:proton antiporter</fullName>
    </submittedName>
</protein>
<evidence type="ECO:0000313" key="12">
    <source>
        <dbReference type="EMBL" id="MBP0614983.1"/>
    </source>
</evidence>
<evidence type="ECO:0000256" key="5">
    <source>
        <dbReference type="ARBA" id="ARBA00022989"/>
    </source>
</evidence>
<dbReference type="RefSeq" id="WP_209593422.1">
    <property type="nucleotide sequence ID" value="NZ_JAGJCF010000003.1"/>
</dbReference>
<name>A0ABS4BE17_9HYPH</name>
<evidence type="ECO:0000256" key="7">
    <source>
        <dbReference type="ARBA" id="ARBA00023065"/>
    </source>
</evidence>
<dbReference type="Pfam" id="PF00999">
    <property type="entry name" value="Na_H_Exchanger"/>
    <property type="match status" value="1"/>
</dbReference>
<feature type="transmembrane region" description="Helical" evidence="10">
    <location>
        <begin position="6"/>
        <end position="24"/>
    </location>
</feature>
<gene>
    <name evidence="12" type="ORF">J6595_05255</name>
</gene>
<dbReference type="InterPro" id="IPR000595">
    <property type="entry name" value="cNMP-bd_dom"/>
</dbReference>